<name>A0A8S5VTU7_9CAUD</name>
<accession>A0A8S5VTU7</accession>
<dbReference type="SUPFAM" id="SSF52047">
    <property type="entry name" value="RNI-like"/>
    <property type="match status" value="1"/>
</dbReference>
<organism evidence="1">
    <name type="scientific">Ackermannviridae sp</name>
    <dbReference type="NCBI Taxonomy" id="2831612"/>
    <lineage>
        <taxon>Viruses</taxon>
        <taxon>Duplodnaviria</taxon>
        <taxon>Heunggongvirae</taxon>
        <taxon>Uroviricota</taxon>
        <taxon>Caudoviricetes</taxon>
        <taxon>Pantevenvirales</taxon>
        <taxon>Ackermannviridae</taxon>
    </lineage>
</organism>
<protein>
    <submittedName>
        <fullName evidence="1">CotH kinase protein</fullName>
    </submittedName>
</protein>
<dbReference type="Pfam" id="PF13385">
    <property type="entry name" value="Laminin_G_3"/>
    <property type="match status" value="1"/>
</dbReference>
<dbReference type="InterPro" id="IPR032675">
    <property type="entry name" value="LRR_dom_sf"/>
</dbReference>
<dbReference type="Gene3D" id="2.60.120.200">
    <property type="match status" value="1"/>
</dbReference>
<dbReference type="InterPro" id="IPR013320">
    <property type="entry name" value="ConA-like_dom_sf"/>
</dbReference>
<dbReference type="EMBL" id="BK035393">
    <property type="protein sequence ID" value="DAG97885.1"/>
    <property type="molecule type" value="Genomic_DNA"/>
</dbReference>
<dbReference type="SUPFAM" id="SSF49899">
    <property type="entry name" value="Concanavalin A-like lectins/glucanases"/>
    <property type="match status" value="1"/>
</dbReference>
<dbReference type="GO" id="GO:0016301">
    <property type="term" value="F:kinase activity"/>
    <property type="evidence" value="ECO:0007669"/>
    <property type="project" value="UniProtKB-KW"/>
</dbReference>
<proteinExistence type="predicted"/>
<reference evidence="1" key="1">
    <citation type="journal article" date="2021" name="Proc. Natl. Acad. Sci. U.S.A.">
        <title>A Catalog of Tens of Thousands of Viruses from Human Metagenomes Reveals Hidden Associations with Chronic Diseases.</title>
        <authorList>
            <person name="Tisza M.J."/>
            <person name="Buck C.B."/>
        </authorList>
    </citation>
    <scope>NUCLEOTIDE SEQUENCE</scope>
    <source>
        <strain evidence="1">CtASH1</strain>
    </source>
</reference>
<dbReference type="Gene3D" id="3.80.10.10">
    <property type="entry name" value="Ribonuclease Inhibitor"/>
    <property type="match status" value="1"/>
</dbReference>
<evidence type="ECO:0000313" key="1">
    <source>
        <dbReference type="EMBL" id="DAG97885.1"/>
    </source>
</evidence>
<keyword evidence="1" id="KW-0418">Kinase</keyword>
<sequence>MATQSIKKVSVDNSLEESRKIINENFGVVDIMIQKINQYTGLFLENLKLPQDPLGNVKYVLRYDVQNGRYVVEPDSVVGSTGILDIVQQWSGEQGKNVTFMILNNISEYEDLDVEVRRTSIIYVKETRDVIICDRNLTNFTKEGIIQDIQNFFTEKNNEFAKLVKDFEGKLKSYKMGILRTFSTLEDMRSTTNPVSDKGEPLEDGNLVAIYNKANSGYEHNGKLFSYNPTATDSDDRWIEVGKLSQTLGNRFTDEEKLKVSIIKNDGEPDMFLSANGSYRRIIVPSAPIQKIVVNGNELTPSEDGTVRIDAGKGSVKSVQIGTDPEILPNEDGVVKIPVDVELDENSQSPISNAIVAQEIGKLKRHSVSSLDAELSEDGQSVVLSLYDEVRGEKFGSVTIPAGGGGGGGGQIQKSKLILQSELTKKHIRLGDTSTFSYTYDYKNADGESVGIRAKIEVTIKNGALTLFTKTYEDVSAGTYGVDINDYLREGTIDIYVKCTIRDEEGETKTKQTYQSLRVYDIRLETSYKLSTNGQGYESADTIIIPFRVTGAGDKNVKLLMDGTQLQSQSVTKSGVTNGSFSIPAGSIVPGIHTMTLTTDVSVPGTTIHSNSIIFHLRRGVDLYKPFALFMFDDKVGRTYDAGEQIKMVVSQFEEFSFNYYVYDPSKAKANIHLSVGDQESSIIVDRIDQTYTNRFIDRSPKTISIKTSSDTFSLPVVIERSSMDIDKVVDSMSLELMSGGRSNTESNPAVWTYKGISTEFHNVNFSSSGWKNGSLSLVNGARIEINHKPFETDPTITGKTFEFEFSTNTISDKTSSIIHSLDNGVGISITPISARIQTSSGVYVETKFSTGRFYKITFVLSKKTETRILEIYVDGVRCGAVQYPSTDSILHQTPRNIVVDSSSANVDLRTVRIYDRALQDDEILMNYIIDRPNPSDIVRLYRDNDVLDDSGAVSMQKLLAKGKSVMKMKADIALVDKTNNKKFEVPLDVDFFSKFGKEFSFELRHGRVRIQGTSSTTYPRKNYRLYFDVKKKDAENTLTVGGVLKEKRKYAFKPNSPEVGLFTMKADFAESSSTHNSGVAIIVNDVFKQCGFLVPPQKQDINVRIGVDGQPCDMFVDNLDGNVKYIGKYNFNNDKAKSDHVYGFSGDSCTCLEFLNNSNAVGLFQTDDMNTHFKNGLEFRYPEDMTWEQAGDRQRHVRRLWSWIKSCVGRPDKFKREVRDYFDINFLCGWYVMTEYFMMVDQRVKNMMFATWDGNIWYFIPYDNDTILGVRNDGKLIYDYDIDQDTYDASIQNFAYAGHDSELWKLVRQALQNELQETAQKIRSVMSKEYVLNVLNEEFMNNWSKRIYNKDSEHKYIKPLLENNLDYLYSLQGNRESHRQYIINNRFDLLDAKYLAGTYRSDNIRIYFSHNFSQDNKEIHIKASEQYNFGYGFTSGAPKQSGILANEKNGYKVSLRFFMDLIVNDPQFIYGASRMQEIDFREVSKYILNNIDFSSCKTLKKLDLSCADTNTTLQSLTLTGCQNLEELNVQGLQSDNFTSLDLSGNIRLRKFDGRRTKLQSISFASGSLIEELWLPRTFTFLQLRGLRNLRWENIHFEDKSKITKLWIENCDNIRWEDIIQEFPNLQNIRIYGVSKKGRTDFFEKYKLMGGITIDGSLRRESGFVGKYELENFLEESELEKWQRQYPELSILQPEYSVIAVTESIVDNRGLKQNVLDPQRLSNLDNETGYLYNKPYVMSGHVKKIVENRRKYRGKEQERGKMVVFPLHDRHSGKYDTNENPDLCEVADIDVAESGGIWVHEPQSWRKGVYDYETDTDYFIWSSNLEEPRRPEGKKFDFVWFRQNAVKQIYVQPRNGCVGKNISQYLYKYRRSISDGSEGADYIGHVKIDVGGFKRVKFPMMHRGYHNEDNPAIGLTSPGSRRQPGGEYYYEKAWNVGACFTDADGKIIKFILLNNSDFSIMNPDFGCAVPADAKYLYTSILTDFLPHEVYEVWLTNSDSVADWEPDWTKQESMWVAHNPLVYSTNDKRKQSYPGIVNAKDHDNHLDTRYNKNQWVFKQGTSLCYHNNPNTVANFMRRHASYRSIDRIEAGYFWHLVISAYGRFDYANITGCSSSNIDSGREKFFTDPRIGVNDSRCIGTDGVYNRSRLQFVYDDEYGQKHFNPYSQSQILCYGWMQSVVFMTQARNKDGVDYSGGSNMNHFKYWNGNRYSQWYGIIAVQKSTTYSPVGSKDVYVIDWESSNNGRNAPVRTVNSGKKLSIVPRSYTGATDFNGCCLYYDHNNSYDRFGNDEYNYVKWKTFGWETYVPIFLGNVVISNNLEEFKSLKHYKFLYDERFVPDDN</sequence>
<keyword evidence="1" id="KW-0808">Transferase</keyword>